<keyword evidence="2" id="KW-1185">Reference proteome</keyword>
<dbReference type="OrthoDB" id="10419591at2759"/>
<name>A0A8S3THN6_MYTED</name>
<protein>
    <submittedName>
        <fullName evidence="1">Uncharacterized protein</fullName>
    </submittedName>
</protein>
<dbReference type="AlphaFoldDB" id="A0A8S3THN6"/>
<dbReference type="Proteomes" id="UP000683360">
    <property type="component" value="Unassembled WGS sequence"/>
</dbReference>
<dbReference type="SUPFAM" id="SSF101898">
    <property type="entry name" value="NHL repeat"/>
    <property type="match status" value="1"/>
</dbReference>
<sequence length="268" mass="30614">MIGKNILKVWPPTDREVTYKTDTYLDLSKNDDQELILSTEEELAACIRNIYKETFYRKNLNQVLSILSKTLDPATYILTGTSPLESSIYKRAYEMFMDAFICRSENSIKKKVESVKFGSDYRRKVTLEHETKWRKLFSYPARIHTDSKNVIYVVDSENATMAGKLLAIDRTGRLKFSYSGPSSFEQIQPSAVDVTPKDTIILLDYLNSALHVLNQKGILLAFQFLNDFSIETSDAMCIDNEGFLLIGCRGKGDENGKIHVMKIADRFI</sequence>
<comment type="caution">
    <text evidence="1">The sequence shown here is derived from an EMBL/GenBank/DDBJ whole genome shotgun (WGS) entry which is preliminary data.</text>
</comment>
<organism evidence="1 2">
    <name type="scientific">Mytilus edulis</name>
    <name type="common">Blue mussel</name>
    <dbReference type="NCBI Taxonomy" id="6550"/>
    <lineage>
        <taxon>Eukaryota</taxon>
        <taxon>Metazoa</taxon>
        <taxon>Spiralia</taxon>
        <taxon>Lophotrochozoa</taxon>
        <taxon>Mollusca</taxon>
        <taxon>Bivalvia</taxon>
        <taxon>Autobranchia</taxon>
        <taxon>Pteriomorphia</taxon>
        <taxon>Mytilida</taxon>
        <taxon>Mytiloidea</taxon>
        <taxon>Mytilidae</taxon>
        <taxon>Mytilinae</taxon>
        <taxon>Mytilus</taxon>
    </lineage>
</organism>
<evidence type="ECO:0000313" key="1">
    <source>
        <dbReference type="EMBL" id="CAG2230632.1"/>
    </source>
</evidence>
<gene>
    <name evidence="1" type="ORF">MEDL_43461</name>
</gene>
<reference evidence="1" key="1">
    <citation type="submission" date="2021-03" db="EMBL/GenBank/DDBJ databases">
        <authorList>
            <person name="Bekaert M."/>
        </authorList>
    </citation>
    <scope>NUCLEOTIDE SEQUENCE</scope>
</reference>
<accession>A0A8S3THN6</accession>
<dbReference type="Gene3D" id="2.120.10.30">
    <property type="entry name" value="TolB, C-terminal domain"/>
    <property type="match status" value="1"/>
</dbReference>
<dbReference type="EMBL" id="CAJPWZ010002081">
    <property type="protein sequence ID" value="CAG2230632.1"/>
    <property type="molecule type" value="Genomic_DNA"/>
</dbReference>
<proteinExistence type="predicted"/>
<dbReference type="InterPro" id="IPR011042">
    <property type="entry name" value="6-blade_b-propeller_TolB-like"/>
</dbReference>
<evidence type="ECO:0000313" key="2">
    <source>
        <dbReference type="Proteomes" id="UP000683360"/>
    </source>
</evidence>